<organism evidence="2 3">
    <name type="scientific">Natronorubrum texcoconense</name>
    <dbReference type="NCBI Taxonomy" id="1095776"/>
    <lineage>
        <taxon>Archaea</taxon>
        <taxon>Methanobacteriati</taxon>
        <taxon>Methanobacteriota</taxon>
        <taxon>Stenosarchaea group</taxon>
        <taxon>Halobacteria</taxon>
        <taxon>Halobacteriales</taxon>
        <taxon>Natrialbaceae</taxon>
        <taxon>Natronorubrum</taxon>
    </lineage>
</organism>
<protein>
    <submittedName>
        <fullName evidence="2">Uncharacterized protein</fullName>
    </submittedName>
</protein>
<proteinExistence type="predicted"/>
<sequence length="103" mass="11479">MANSETVRDVLIYVPSIEDVRHKFEQNLEPDEIAYWVVHGTPRQTGEGAAVSFSDGDRVVATGEIVGVSENRLWIDHLEPDDRPNPAEPTTRGFKYVGPSEDV</sequence>
<dbReference type="OrthoDB" id="199364at2157"/>
<evidence type="ECO:0000256" key="1">
    <source>
        <dbReference type="SAM" id="MobiDB-lite"/>
    </source>
</evidence>
<evidence type="ECO:0000313" key="3">
    <source>
        <dbReference type="Proteomes" id="UP000198882"/>
    </source>
</evidence>
<dbReference type="Proteomes" id="UP000198882">
    <property type="component" value="Unassembled WGS sequence"/>
</dbReference>
<evidence type="ECO:0000313" key="2">
    <source>
        <dbReference type="EMBL" id="SDK70521.1"/>
    </source>
</evidence>
<dbReference type="RefSeq" id="WP_090310450.1">
    <property type="nucleotide sequence ID" value="NZ_FNFE01000006.1"/>
</dbReference>
<dbReference type="AlphaFoldDB" id="A0A1G9E315"/>
<name>A0A1G9E315_9EURY</name>
<gene>
    <name evidence="2" type="ORF">SAMN04515672_3738</name>
</gene>
<feature type="region of interest" description="Disordered" evidence="1">
    <location>
        <begin position="77"/>
        <end position="103"/>
    </location>
</feature>
<keyword evidence="3" id="KW-1185">Reference proteome</keyword>
<reference evidence="3" key="1">
    <citation type="submission" date="2016-10" db="EMBL/GenBank/DDBJ databases">
        <authorList>
            <person name="Varghese N."/>
            <person name="Submissions S."/>
        </authorList>
    </citation>
    <scope>NUCLEOTIDE SEQUENCE [LARGE SCALE GENOMIC DNA]</scope>
    <source>
        <strain evidence="3">B4,CECT 8067,JCM 17497</strain>
    </source>
</reference>
<accession>A0A1G9E315</accession>
<dbReference type="EMBL" id="FNFE01000006">
    <property type="protein sequence ID" value="SDK70521.1"/>
    <property type="molecule type" value="Genomic_DNA"/>
</dbReference>